<comment type="caution">
    <text evidence="1">The sequence shown here is derived from an EMBL/GenBank/DDBJ whole genome shotgun (WGS) entry which is preliminary data.</text>
</comment>
<dbReference type="EMBL" id="LDTD01000009">
    <property type="protein sequence ID" value="KTT74847.1"/>
    <property type="molecule type" value="Genomic_DNA"/>
</dbReference>
<evidence type="ECO:0000313" key="1">
    <source>
        <dbReference type="EMBL" id="KTT74847.1"/>
    </source>
</evidence>
<gene>
    <name evidence="1" type="ORF">NS319_01155</name>
</gene>
<name>A0A147I756_9SPHN</name>
<proteinExistence type="predicted"/>
<protein>
    <submittedName>
        <fullName evidence="1">Uncharacterized protein</fullName>
    </submittedName>
</protein>
<accession>A0A147I756</accession>
<sequence length="195" mass="22532">MRFKIRLRELEAAYRAARAQAERDQKQVLDDWRALEEAVARGEASFVDTDEEGQVLYDRGEHAGELMEEVKVVLDLIRQAFTISLHHLWERELNRLMKVKYYKEANSFAYLKGEGAAVDESKLTDLRHTANVAKHSGGSSANKLHKRRPDLFDTAEMAKWSDPPSYEYLRISDQAFDEFFEAVRQSGPPRQGTWL</sequence>
<dbReference type="AlphaFoldDB" id="A0A147I756"/>
<dbReference type="Proteomes" id="UP000072867">
    <property type="component" value="Unassembled WGS sequence"/>
</dbReference>
<dbReference type="PATRIC" id="fig|33051.3.peg.3749"/>
<organism evidence="1 2">
    <name type="scientific">Sphingomonas sanguinis</name>
    <dbReference type="NCBI Taxonomy" id="33051"/>
    <lineage>
        <taxon>Bacteria</taxon>
        <taxon>Pseudomonadati</taxon>
        <taxon>Pseudomonadota</taxon>
        <taxon>Alphaproteobacteria</taxon>
        <taxon>Sphingomonadales</taxon>
        <taxon>Sphingomonadaceae</taxon>
        <taxon>Sphingomonas</taxon>
    </lineage>
</organism>
<dbReference type="RefSeq" id="WP_058732036.1">
    <property type="nucleotide sequence ID" value="NZ_LDTD01000009.1"/>
</dbReference>
<evidence type="ECO:0000313" key="2">
    <source>
        <dbReference type="Proteomes" id="UP000072867"/>
    </source>
</evidence>
<reference evidence="1 2" key="1">
    <citation type="journal article" date="2016" name="Front. Microbiol.">
        <title>Genomic Resource of Rice Seed Associated Bacteria.</title>
        <authorList>
            <person name="Midha S."/>
            <person name="Bansal K."/>
            <person name="Sharma S."/>
            <person name="Kumar N."/>
            <person name="Patil P.P."/>
            <person name="Chaudhry V."/>
            <person name="Patil P.B."/>
        </authorList>
    </citation>
    <scope>NUCLEOTIDE SEQUENCE [LARGE SCALE GENOMIC DNA]</scope>
    <source>
        <strain evidence="1 2">NS319</strain>
    </source>
</reference>